<feature type="region of interest" description="Disordered" evidence="1">
    <location>
        <begin position="185"/>
        <end position="211"/>
    </location>
</feature>
<dbReference type="AlphaFoldDB" id="A0A445BJ43"/>
<evidence type="ECO:0000313" key="3">
    <source>
        <dbReference type="Proteomes" id="UP000289738"/>
    </source>
</evidence>
<keyword evidence="3" id="KW-1185">Reference proteome</keyword>
<comment type="caution">
    <text evidence="2">The sequence shown here is derived from an EMBL/GenBank/DDBJ whole genome shotgun (WGS) entry which is preliminary data.</text>
</comment>
<evidence type="ECO:0000256" key="1">
    <source>
        <dbReference type="SAM" id="MobiDB-lite"/>
    </source>
</evidence>
<reference evidence="2 3" key="1">
    <citation type="submission" date="2019-01" db="EMBL/GenBank/DDBJ databases">
        <title>Sequencing of cultivated peanut Arachis hypogaea provides insights into genome evolution and oil improvement.</title>
        <authorList>
            <person name="Chen X."/>
        </authorList>
    </citation>
    <scope>NUCLEOTIDE SEQUENCE [LARGE SCALE GENOMIC DNA]</scope>
    <source>
        <strain evidence="3">cv. Fuhuasheng</strain>
        <tissue evidence="2">Leaves</tissue>
    </source>
</reference>
<sequence>MKQFLLNCSWVKPDIALEEGRAEFLLPLVLGIKLCSALVGGRAVLLFKLEPTFASNFLANVGLTNQHPGEQKFAPTFASNFLANVGTINNTPWRAKVCANGVAQPNIENHHHNEFVMEAVIIINNMPVDNTECFRKYGDKTENRDTLVPASSGVATAGHFHSAFLSPEFLLCYLTQVLRHETGKGITNQGRSRGRGRVFASTTGNSGSSPSTLTTMVTSQVVGGLD</sequence>
<dbReference type="Proteomes" id="UP000289738">
    <property type="component" value="Chromosome A09"/>
</dbReference>
<protein>
    <submittedName>
        <fullName evidence="2">Uncharacterized protein</fullName>
    </submittedName>
</protein>
<evidence type="ECO:0000313" key="2">
    <source>
        <dbReference type="EMBL" id="RYR38697.1"/>
    </source>
</evidence>
<accession>A0A445BJ43</accession>
<feature type="compositionally biased region" description="Low complexity" evidence="1">
    <location>
        <begin position="201"/>
        <end position="211"/>
    </location>
</feature>
<gene>
    <name evidence="2" type="ORF">Ahy_A09g043846</name>
</gene>
<organism evidence="2 3">
    <name type="scientific">Arachis hypogaea</name>
    <name type="common">Peanut</name>
    <dbReference type="NCBI Taxonomy" id="3818"/>
    <lineage>
        <taxon>Eukaryota</taxon>
        <taxon>Viridiplantae</taxon>
        <taxon>Streptophyta</taxon>
        <taxon>Embryophyta</taxon>
        <taxon>Tracheophyta</taxon>
        <taxon>Spermatophyta</taxon>
        <taxon>Magnoliopsida</taxon>
        <taxon>eudicotyledons</taxon>
        <taxon>Gunneridae</taxon>
        <taxon>Pentapetalae</taxon>
        <taxon>rosids</taxon>
        <taxon>fabids</taxon>
        <taxon>Fabales</taxon>
        <taxon>Fabaceae</taxon>
        <taxon>Papilionoideae</taxon>
        <taxon>50 kb inversion clade</taxon>
        <taxon>dalbergioids sensu lato</taxon>
        <taxon>Dalbergieae</taxon>
        <taxon>Pterocarpus clade</taxon>
        <taxon>Arachis</taxon>
    </lineage>
</organism>
<proteinExistence type="predicted"/>
<dbReference type="EMBL" id="SDMP01000009">
    <property type="protein sequence ID" value="RYR38697.1"/>
    <property type="molecule type" value="Genomic_DNA"/>
</dbReference>
<name>A0A445BJ43_ARAHY</name>